<dbReference type="InterPro" id="IPR000160">
    <property type="entry name" value="GGDEF_dom"/>
</dbReference>
<keyword evidence="1" id="KW-1133">Transmembrane helix</keyword>
<dbReference type="Gene3D" id="3.30.70.270">
    <property type="match status" value="1"/>
</dbReference>
<keyword evidence="1" id="KW-0812">Transmembrane</keyword>
<dbReference type="AlphaFoldDB" id="A0A2U8HC78"/>
<organism evidence="3 4">
    <name type="scientific">Alloyangia pacifica</name>
    <dbReference type="NCBI Taxonomy" id="311180"/>
    <lineage>
        <taxon>Bacteria</taxon>
        <taxon>Pseudomonadati</taxon>
        <taxon>Pseudomonadota</taxon>
        <taxon>Alphaproteobacteria</taxon>
        <taxon>Rhodobacterales</taxon>
        <taxon>Roseobacteraceae</taxon>
        <taxon>Alloyangia</taxon>
    </lineage>
</organism>
<evidence type="ECO:0000313" key="3">
    <source>
        <dbReference type="EMBL" id="AWI83368.1"/>
    </source>
</evidence>
<keyword evidence="1" id="KW-0472">Membrane</keyword>
<dbReference type="SUPFAM" id="SSF55073">
    <property type="entry name" value="Nucleotide cyclase"/>
    <property type="match status" value="1"/>
</dbReference>
<dbReference type="Pfam" id="PF00990">
    <property type="entry name" value="GGDEF"/>
    <property type="match status" value="1"/>
</dbReference>
<gene>
    <name evidence="3" type="ORF">CEW88_06605</name>
</gene>
<dbReference type="PROSITE" id="PS50887">
    <property type="entry name" value="GGDEF"/>
    <property type="match status" value="1"/>
</dbReference>
<dbReference type="InterPro" id="IPR043128">
    <property type="entry name" value="Rev_trsase/Diguanyl_cyclase"/>
</dbReference>
<accession>A0A2U8HC78</accession>
<dbReference type="Proteomes" id="UP000244915">
    <property type="component" value="Chromosome 1"/>
</dbReference>
<dbReference type="EMBL" id="CP022189">
    <property type="protein sequence ID" value="AWI83368.1"/>
    <property type="molecule type" value="Genomic_DNA"/>
</dbReference>
<feature type="transmembrane region" description="Helical" evidence="1">
    <location>
        <begin position="40"/>
        <end position="60"/>
    </location>
</feature>
<dbReference type="SMART" id="SM00267">
    <property type="entry name" value="GGDEF"/>
    <property type="match status" value="1"/>
</dbReference>
<sequence length="449" mass="48373">MMEVQIVDHGASFRALRASDGLFLSPAHPSLRPLAWTRKVCLVLAGALLIVAAEGHLYGISRLYAPSGDSALSVPTLLAGTGALAATLMQRPLRRSDPRETLIWMLVIALCLLTGLGYRNGIDFGAGRMGGNTAVSFVLLAGGQLCFRRLPVSSVGLSFMAPGLPFVAAIGYLNNAPMLFGEMSLSTSVMLLALGVANAARHARRPILRPLVSSSRAGRAVRTILLSWLILVAAQAVAARFVPQHWGATWGVAVMVVDALALLAVILFLGMRYDGSATRLRLTEWRLYNAALRDPSTGMRSRASAELFSATFGPITSHGLVLIEIEGIADLAHRSGPEAAERLLRLVASKLQRVLRPEELLCREEELSLLLLVRNCTLDQLGERAAELCALVAELRDPDREMSRIQLSAAVVMARRGDDDPAPSIRRAREALRSAEPGNTRRILLCEAA</sequence>
<dbReference type="KEGG" id="ypac:CEW88_06605"/>
<feature type="domain" description="GGDEF" evidence="2">
    <location>
        <begin position="316"/>
        <end position="448"/>
    </location>
</feature>
<proteinExistence type="predicted"/>
<reference evidence="3 4" key="1">
    <citation type="submission" date="2017-06" db="EMBL/GenBank/DDBJ databases">
        <title>Yangia sp. YSBP01 complete genome sequence.</title>
        <authorList>
            <person name="Woo J.-H."/>
            <person name="Kim H.-S."/>
        </authorList>
    </citation>
    <scope>NUCLEOTIDE SEQUENCE [LARGE SCALE GENOMIC DNA]</scope>
    <source>
        <strain evidence="3 4">YSBP01</strain>
    </source>
</reference>
<evidence type="ECO:0000256" key="1">
    <source>
        <dbReference type="SAM" id="Phobius"/>
    </source>
</evidence>
<evidence type="ECO:0000259" key="2">
    <source>
        <dbReference type="PROSITE" id="PS50887"/>
    </source>
</evidence>
<feature type="transmembrane region" description="Helical" evidence="1">
    <location>
        <begin position="220"/>
        <end position="242"/>
    </location>
</feature>
<feature type="transmembrane region" description="Helical" evidence="1">
    <location>
        <begin position="72"/>
        <end position="89"/>
    </location>
</feature>
<feature type="transmembrane region" description="Helical" evidence="1">
    <location>
        <begin position="130"/>
        <end position="147"/>
    </location>
</feature>
<feature type="transmembrane region" description="Helical" evidence="1">
    <location>
        <begin position="154"/>
        <end position="173"/>
    </location>
</feature>
<protein>
    <recommendedName>
        <fullName evidence="2">GGDEF domain-containing protein</fullName>
    </recommendedName>
</protein>
<feature type="transmembrane region" description="Helical" evidence="1">
    <location>
        <begin position="248"/>
        <end position="271"/>
    </location>
</feature>
<name>A0A2U8HC78_9RHOB</name>
<feature type="transmembrane region" description="Helical" evidence="1">
    <location>
        <begin position="179"/>
        <end position="200"/>
    </location>
</feature>
<dbReference type="InterPro" id="IPR029787">
    <property type="entry name" value="Nucleotide_cyclase"/>
</dbReference>
<evidence type="ECO:0000313" key="4">
    <source>
        <dbReference type="Proteomes" id="UP000244915"/>
    </source>
</evidence>
<feature type="transmembrane region" description="Helical" evidence="1">
    <location>
        <begin position="101"/>
        <end position="118"/>
    </location>
</feature>